<dbReference type="PROSITE" id="PS50213">
    <property type="entry name" value="FAS1"/>
    <property type="match status" value="2"/>
</dbReference>
<dbReference type="InterPro" id="IPR036378">
    <property type="entry name" value="FAS1_dom_sf"/>
</dbReference>
<feature type="domain" description="FAS1" evidence="2">
    <location>
        <begin position="315"/>
        <end position="490"/>
    </location>
</feature>
<sequence length="529" mass="57912">MKFLVTAVLFAGYAAALAAPEAGPVKREPVLSILPVDGFEGVVEGGFERLWEGVQEGLARVEQLWTTHDAVQLGVEQEVFDAGDGLRGKSVYQVLAEDEQFSKFLFLISQDPATVSFLSSSSGNFTLFAPTNAAFPAPGKHLPAEFGNPLSLETLHRYFSRHPSGSGWVHKAAVQVLHALVQYHILPSYAYSFTALAENSTAGTALTVPGALLGAPQRIKLNPALRPFPTLQLNFAGHITAPDRIASNGIVHGVNRALQPGLSAMDQLYAVPWLFPFTREQAPWVLEITASALAHTGLSSVVSHKPVFKRPSFPSSGTATELEEAEAEDQLLSLAASLTLPGLTWTGSPALTIFAPSNKAWARLPPALSKWLYSPWGEFALEKLLRYHIVNGTVLFADYVYPKFKFSAASLEQEDRDELWPKYDYDVVLPTLLGKNFTLPIHVSKRPVLRLPGPGEKEVASYRMVAAGVPVAILDMPARNGVIQVVERVLNPLKGKGKEGRRCHAVDEDEGEDEWEGWEDWFVKWARET</sequence>
<proteinExistence type="predicted"/>
<dbReference type="STRING" id="1330018.A0A167S3I3"/>
<organism evidence="3 4">
    <name type="scientific">Calocera viscosa (strain TUFC12733)</name>
    <dbReference type="NCBI Taxonomy" id="1330018"/>
    <lineage>
        <taxon>Eukaryota</taxon>
        <taxon>Fungi</taxon>
        <taxon>Dikarya</taxon>
        <taxon>Basidiomycota</taxon>
        <taxon>Agaricomycotina</taxon>
        <taxon>Dacrymycetes</taxon>
        <taxon>Dacrymycetales</taxon>
        <taxon>Dacrymycetaceae</taxon>
        <taxon>Calocera</taxon>
    </lineage>
</organism>
<feature type="domain" description="FAS1" evidence="2">
    <location>
        <begin position="88"/>
        <end position="258"/>
    </location>
</feature>
<dbReference type="OrthoDB" id="7700931at2759"/>
<dbReference type="GO" id="GO:0005615">
    <property type="term" value="C:extracellular space"/>
    <property type="evidence" value="ECO:0007669"/>
    <property type="project" value="TreeGrafter"/>
</dbReference>
<evidence type="ECO:0000313" key="3">
    <source>
        <dbReference type="EMBL" id="KZP01548.1"/>
    </source>
</evidence>
<dbReference type="SMART" id="SM00554">
    <property type="entry name" value="FAS1"/>
    <property type="match status" value="2"/>
</dbReference>
<feature type="signal peptide" evidence="1">
    <location>
        <begin position="1"/>
        <end position="18"/>
    </location>
</feature>
<evidence type="ECO:0000256" key="1">
    <source>
        <dbReference type="SAM" id="SignalP"/>
    </source>
</evidence>
<dbReference type="Pfam" id="PF02469">
    <property type="entry name" value="Fasciclin"/>
    <property type="match status" value="2"/>
</dbReference>
<keyword evidence="4" id="KW-1185">Reference proteome</keyword>
<dbReference type="GO" id="GO:0000329">
    <property type="term" value="C:fungal-type vacuole membrane"/>
    <property type="evidence" value="ECO:0007669"/>
    <property type="project" value="TreeGrafter"/>
</dbReference>
<name>A0A167S3I3_CALVF</name>
<dbReference type="Gene3D" id="2.30.180.10">
    <property type="entry name" value="FAS1 domain"/>
    <property type="match status" value="2"/>
</dbReference>
<dbReference type="PANTHER" id="PTHR10900:SF122">
    <property type="entry name" value="FAS1 DOMAIN-CONTAINING PROTEIN"/>
    <property type="match status" value="1"/>
</dbReference>
<dbReference type="SUPFAM" id="SSF82153">
    <property type="entry name" value="FAS1 domain"/>
    <property type="match status" value="2"/>
</dbReference>
<dbReference type="EMBL" id="KV417266">
    <property type="protein sequence ID" value="KZP01548.1"/>
    <property type="molecule type" value="Genomic_DNA"/>
</dbReference>
<dbReference type="PANTHER" id="PTHR10900">
    <property type="entry name" value="PERIOSTIN-RELATED"/>
    <property type="match status" value="1"/>
</dbReference>
<dbReference type="Proteomes" id="UP000076738">
    <property type="component" value="Unassembled WGS sequence"/>
</dbReference>
<dbReference type="InterPro" id="IPR050904">
    <property type="entry name" value="Adhesion/Biosynth-related"/>
</dbReference>
<dbReference type="InterPro" id="IPR000782">
    <property type="entry name" value="FAS1_domain"/>
</dbReference>
<dbReference type="AlphaFoldDB" id="A0A167S3I3"/>
<gene>
    <name evidence="3" type="ORF">CALVIDRAFT_594262</name>
</gene>
<reference evidence="3 4" key="1">
    <citation type="journal article" date="2016" name="Mol. Biol. Evol.">
        <title>Comparative Genomics of Early-Diverging Mushroom-Forming Fungi Provides Insights into the Origins of Lignocellulose Decay Capabilities.</title>
        <authorList>
            <person name="Nagy L.G."/>
            <person name="Riley R."/>
            <person name="Tritt A."/>
            <person name="Adam C."/>
            <person name="Daum C."/>
            <person name="Floudas D."/>
            <person name="Sun H."/>
            <person name="Yadav J.S."/>
            <person name="Pangilinan J."/>
            <person name="Larsson K.H."/>
            <person name="Matsuura K."/>
            <person name="Barry K."/>
            <person name="Labutti K."/>
            <person name="Kuo R."/>
            <person name="Ohm R.A."/>
            <person name="Bhattacharya S.S."/>
            <person name="Shirouzu T."/>
            <person name="Yoshinaga Y."/>
            <person name="Martin F.M."/>
            <person name="Grigoriev I.V."/>
            <person name="Hibbett D.S."/>
        </authorList>
    </citation>
    <scope>NUCLEOTIDE SEQUENCE [LARGE SCALE GENOMIC DNA]</scope>
    <source>
        <strain evidence="3 4">TUFC12733</strain>
    </source>
</reference>
<feature type="chain" id="PRO_5007892095" evidence="1">
    <location>
        <begin position="19"/>
        <end position="529"/>
    </location>
</feature>
<evidence type="ECO:0000259" key="2">
    <source>
        <dbReference type="PROSITE" id="PS50213"/>
    </source>
</evidence>
<evidence type="ECO:0000313" key="4">
    <source>
        <dbReference type="Proteomes" id="UP000076738"/>
    </source>
</evidence>
<dbReference type="GO" id="GO:0016236">
    <property type="term" value="P:macroautophagy"/>
    <property type="evidence" value="ECO:0007669"/>
    <property type="project" value="TreeGrafter"/>
</dbReference>
<protein>
    <submittedName>
        <fullName evidence="3">FAS1 domain-containing protein</fullName>
    </submittedName>
</protein>
<accession>A0A167S3I3</accession>
<keyword evidence="1" id="KW-0732">Signal</keyword>